<keyword evidence="3" id="KW-1185">Reference proteome</keyword>
<dbReference type="Pfam" id="PF01381">
    <property type="entry name" value="HTH_3"/>
    <property type="match status" value="1"/>
</dbReference>
<evidence type="ECO:0000313" key="2">
    <source>
        <dbReference type="EMBL" id="MFB9768507.1"/>
    </source>
</evidence>
<dbReference type="CDD" id="cd00093">
    <property type="entry name" value="HTH_XRE"/>
    <property type="match status" value="1"/>
</dbReference>
<feature type="domain" description="HTH cro/C1-type" evidence="1">
    <location>
        <begin position="6"/>
        <end position="59"/>
    </location>
</feature>
<dbReference type="InterPro" id="IPR010982">
    <property type="entry name" value="Lambda_DNA-bd_dom_sf"/>
</dbReference>
<dbReference type="SUPFAM" id="SSF48452">
    <property type="entry name" value="TPR-like"/>
    <property type="match status" value="1"/>
</dbReference>
<evidence type="ECO:0000313" key="3">
    <source>
        <dbReference type="Proteomes" id="UP001589691"/>
    </source>
</evidence>
<organism evidence="2 3">
    <name type="scientific">Lactiplantibacillus modestisalitolerans</name>
    <dbReference type="NCBI Taxonomy" id="1457219"/>
    <lineage>
        <taxon>Bacteria</taxon>
        <taxon>Bacillati</taxon>
        <taxon>Bacillota</taxon>
        <taxon>Bacilli</taxon>
        <taxon>Lactobacillales</taxon>
        <taxon>Lactobacillaceae</taxon>
        <taxon>Lactiplantibacillus</taxon>
    </lineage>
</organism>
<comment type="caution">
    <text evidence="2">The sequence shown here is derived from an EMBL/GenBank/DDBJ whole genome shotgun (WGS) entry which is preliminary data.</text>
</comment>
<gene>
    <name evidence="2" type="ORF">ACFFLI_01280</name>
</gene>
<accession>A0ABV5WRH7</accession>
<name>A0ABV5WRH7_9LACO</name>
<sequence length="285" mass="32313">MNIELFIARRKALGLSQKALADGICTQATLSKFENNGKAPAIRIVAQLCQRLNLQLEDVFPTERVADAAVLKVLEQVEFDLITAEFQDAEKQLAKIAHQPRHDQETKLQYCYLKGYVAALTDQPISDVLFNFDQIITDLDEAHITIYTQLAYCGTGIAYQRDGDNEKAQYYFEKVRHALPNLSLETTASVWRVINLSYYTGAFYAHLGEQAEGLRLLNYGIKVCSQFHVTYYAARIKFLQAQLATDRDQVQEYLCDAAAFARINTNRQLLKKISNYSQSHSIPAK</sequence>
<reference evidence="2 3" key="1">
    <citation type="submission" date="2024-09" db="EMBL/GenBank/DDBJ databases">
        <authorList>
            <person name="Sun Q."/>
            <person name="Mori K."/>
        </authorList>
    </citation>
    <scope>NUCLEOTIDE SEQUENCE [LARGE SCALE GENOMIC DNA]</scope>
    <source>
        <strain evidence="2 3">TBRC 4576</strain>
    </source>
</reference>
<dbReference type="EMBL" id="JBHLZY010000003">
    <property type="protein sequence ID" value="MFB9768507.1"/>
    <property type="molecule type" value="Genomic_DNA"/>
</dbReference>
<dbReference type="Gene3D" id="1.25.40.10">
    <property type="entry name" value="Tetratricopeptide repeat domain"/>
    <property type="match status" value="1"/>
</dbReference>
<dbReference type="InterPro" id="IPR001387">
    <property type="entry name" value="Cro/C1-type_HTH"/>
</dbReference>
<protein>
    <submittedName>
        <fullName evidence="2">Helix-turn-helix transcriptional regulator</fullName>
    </submittedName>
</protein>
<dbReference type="InterPro" id="IPR011990">
    <property type="entry name" value="TPR-like_helical_dom_sf"/>
</dbReference>
<dbReference type="SMART" id="SM00530">
    <property type="entry name" value="HTH_XRE"/>
    <property type="match status" value="1"/>
</dbReference>
<evidence type="ECO:0000259" key="1">
    <source>
        <dbReference type="PROSITE" id="PS50943"/>
    </source>
</evidence>
<dbReference type="SUPFAM" id="SSF47413">
    <property type="entry name" value="lambda repressor-like DNA-binding domains"/>
    <property type="match status" value="1"/>
</dbReference>
<dbReference type="PROSITE" id="PS50943">
    <property type="entry name" value="HTH_CROC1"/>
    <property type="match status" value="1"/>
</dbReference>
<proteinExistence type="predicted"/>
<dbReference type="RefSeq" id="WP_137643653.1">
    <property type="nucleotide sequence ID" value="NZ_BJEA01000022.1"/>
</dbReference>
<dbReference type="Proteomes" id="UP001589691">
    <property type="component" value="Unassembled WGS sequence"/>
</dbReference>